<evidence type="ECO:0000259" key="9">
    <source>
        <dbReference type="PROSITE" id="PS50929"/>
    </source>
</evidence>
<dbReference type="Gene3D" id="3.40.50.300">
    <property type="entry name" value="P-loop containing nucleotide triphosphate hydrolases"/>
    <property type="match status" value="1"/>
</dbReference>
<reference evidence="10 11" key="1">
    <citation type="submission" date="2019-11" db="EMBL/GenBank/DDBJ databases">
        <authorList>
            <person name="Im W.T."/>
        </authorList>
    </citation>
    <scope>NUCLEOTIDE SEQUENCE [LARGE SCALE GENOMIC DNA]</scope>
    <source>
        <strain evidence="10 11">SB-02</strain>
    </source>
</reference>
<dbReference type="Gene3D" id="1.20.1560.10">
    <property type="entry name" value="ABC transporter type 1, transmembrane domain"/>
    <property type="match status" value="1"/>
</dbReference>
<evidence type="ECO:0000259" key="8">
    <source>
        <dbReference type="PROSITE" id="PS50893"/>
    </source>
</evidence>
<organism evidence="10 11">
    <name type="scientific">Phnomibacter ginsenosidimutans</name>
    <dbReference type="NCBI Taxonomy" id="2676868"/>
    <lineage>
        <taxon>Bacteria</taxon>
        <taxon>Pseudomonadati</taxon>
        <taxon>Bacteroidota</taxon>
        <taxon>Chitinophagia</taxon>
        <taxon>Chitinophagales</taxon>
        <taxon>Chitinophagaceae</taxon>
        <taxon>Phnomibacter</taxon>
    </lineage>
</organism>
<dbReference type="SUPFAM" id="SSF90123">
    <property type="entry name" value="ABC transporter transmembrane region"/>
    <property type="match status" value="1"/>
</dbReference>
<keyword evidence="4 10" id="KW-0067">ATP-binding</keyword>
<dbReference type="GO" id="GO:0016887">
    <property type="term" value="F:ATP hydrolysis activity"/>
    <property type="evidence" value="ECO:0007669"/>
    <property type="project" value="InterPro"/>
</dbReference>
<feature type="transmembrane region" description="Helical" evidence="7">
    <location>
        <begin position="166"/>
        <end position="184"/>
    </location>
</feature>
<dbReference type="GO" id="GO:0005886">
    <property type="term" value="C:plasma membrane"/>
    <property type="evidence" value="ECO:0007669"/>
    <property type="project" value="UniProtKB-SubCell"/>
</dbReference>
<feature type="domain" description="ABC transporter" evidence="8">
    <location>
        <begin position="342"/>
        <end position="556"/>
    </location>
</feature>
<evidence type="ECO:0000256" key="3">
    <source>
        <dbReference type="ARBA" id="ARBA00022741"/>
    </source>
</evidence>
<keyword evidence="2 7" id="KW-0812">Transmembrane</keyword>
<dbReference type="Pfam" id="PF00005">
    <property type="entry name" value="ABC_tran"/>
    <property type="match status" value="1"/>
</dbReference>
<dbReference type="InterPro" id="IPR003593">
    <property type="entry name" value="AAA+_ATPase"/>
</dbReference>
<evidence type="ECO:0000256" key="6">
    <source>
        <dbReference type="ARBA" id="ARBA00023136"/>
    </source>
</evidence>
<dbReference type="Pfam" id="PF00664">
    <property type="entry name" value="ABC_membrane"/>
    <property type="match status" value="1"/>
</dbReference>
<dbReference type="RefSeq" id="WP_157477745.1">
    <property type="nucleotide sequence ID" value="NZ_CP046566.1"/>
</dbReference>
<protein>
    <submittedName>
        <fullName evidence="10">ATP-binding cassette domain-containing protein</fullName>
    </submittedName>
</protein>
<sequence>MAIDTQQAVLQRSIFRLFRIIRLERREISAIYFYAILFGLLQLTLPLGIQSIINFVLAGSFSTSMIILIGAVVTGVLFTGILQVNQMKLNEKIQQNLFAQYTFEFAHRIPKVDMKSVDGYYMPELVNRFFDVISLQKGLSKLLLDLPVAMIQIVFGLILLSFYNAVFIVFGLLLLVILFLIIRYSSARGLATSIEESDYKYGVASWLQEIARVMKSIKFSRNTGIHITKTDELVSGYLEARTSHFKILLLQYWSLILFKVLITLAMLVVGGFLLIDQELNVGQFVAAEIVIITVLASIEKFIISLDKVYDVLTSVEKLGKVIDKPLEVSGNMPLDTTEGISIETRDLSFAYNKDQVILKHVDMRIPAGKLVCIAGPEGSGKSTLLRLLTGSFSEFDGKILINGLPIGNYSLDSLRNATGIYFSQQEIFEGTLWENVSLGNCAYTPQEMIRLAEKIGLGNFIAEQPKGFETYIDPTGRRLSKTTTQRILFLRALAGKPKLLLLEEPWEGMDDSSKISMIRFLQQDLRDCTIVVAASDPELMHTADIVYNIQPVNPQL</sequence>
<accession>A0A6I6GRJ4</accession>
<keyword evidence="5 7" id="KW-1133">Transmembrane helix</keyword>
<gene>
    <name evidence="10" type="ORF">GLV81_06105</name>
</gene>
<dbReference type="KEGG" id="fls:GLV81_06105"/>
<dbReference type="PANTHER" id="PTHR43394">
    <property type="entry name" value="ATP-DEPENDENT PERMEASE MDL1, MITOCHONDRIAL"/>
    <property type="match status" value="1"/>
</dbReference>
<dbReference type="PROSITE" id="PS50893">
    <property type="entry name" value="ABC_TRANSPORTER_2"/>
    <property type="match status" value="1"/>
</dbReference>
<keyword evidence="11" id="KW-1185">Reference proteome</keyword>
<evidence type="ECO:0000256" key="2">
    <source>
        <dbReference type="ARBA" id="ARBA00022692"/>
    </source>
</evidence>
<dbReference type="PROSITE" id="PS50929">
    <property type="entry name" value="ABC_TM1F"/>
    <property type="match status" value="1"/>
</dbReference>
<feature type="transmembrane region" description="Helical" evidence="7">
    <location>
        <begin position="252"/>
        <end position="275"/>
    </location>
</feature>
<dbReference type="PANTHER" id="PTHR43394:SF4">
    <property type="entry name" value="TOXIN SECRETION ABC TRANSPORTER ATP-BINDING PROTEIN"/>
    <property type="match status" value="1"/>
</dbReference>
<dbReference type="SUPFAM" id="SSF52540">
    <property type="entry name" value="P-loop containing nucleoside triphosphate hydrolases"/>
    <property type="match status" value="1"/>
</dbReference>
<dbReference type="InterPro" id="IPR011527">
    <property type="entry name" value="ABC1_TM_dom"/>
</dbReference>
<dbReference type="Proteomes" id="UP000426027">
    <property type="component" value="Chromosome"/>
</dbReference>
<feature type="domain" description="ABC transmembrane type-1" evidence="9">
    <location>
        <begin position="33"/>
        <end position="310"/>
    </location>
</feature>
<evidence type="ECO:0000256" key="5">
    <source>
        <dbReference type="ARBA" id="ARBA00022989"/>
    </source>
</evidence>
<dbReference type="GO" id="GO:0015421">
    <property type="term" value="F:ABC-type oligopeptide transporter activity"/>
    <property type="evidence" value="ECO:0007669"/>
    <property type="project" value="TreeGrafter"/>
</dbReference>
<dbReference type="InterPro" id="IPR003439">
    <property type="entry name" value="ABC_transporter-like_ATP-bd"/>
</dbReference>
<dbReference type="AlphaFoldDB" id="A0A6I6GRJ4"/>
<feature type="transmembrane region" description="Helical" evidence="7">
    <location>
        <begin position="31"/>
        <end position="53"/>
    </location>
</feature>
<proteinExistence type="predicted"/>
<dbReference type="InterPro" id="IPR039421">
    <property type="entry name" value="Type_1_exporter"/>
</dbReference>
<dbReference type="InterPro" id="IPR036640">
    <property type="entry name" value="ABC1_TM_sf"/>
</dbReference>
<evidence type="ECO:0000313" key="11">
    <source>
        <dbReference type="Proteomes" id="UP000426027"/>
    </source>
</evidence>
<dbReference type="SMART" id="SM00382">
    <property type="entry name" value="AAA"/>
    <property type="match status" value="1"/>
</dbReference>
<keyword evidence="6 7" id="KW-0472">Membrane</keyword>
<name>A0A6I6GRJ4_9BACT</name>
<evidence type="ECO:0000256" key="7">
    <source>
        <dbReference type="SAM" id="Phobius"/>
    </source>
</evidence>
<dbReference type="EMBL" id="CP046566">
    <property type="protein sequence ID" value="QGW27719.1"/>
    <property type="molecule type" value="Genomic_DNA"/>
</dbReference>
<evidence type="ECO:0000313" key="10">
    <source>
        <dbReference type="EMBL" id="QGW27719.1"/>
    </source>
</evidence>
<feature type="transmembrane region" description="Helical" evidence="7">
    <location>
        <begin position="281"/>
        <end position="298"/>
    </location>
</feature>
<comment type="subcellular location">
    <subcellularLocation>
        <location evidence="1">Cell membrane</location>
        <topology evidence="1">Multi-pass membrane protein</topology>
    </subcellularLocation>
</comment>
<evidence type="ECO:0000256" key="4">
    <source>
        <dbReference type="ARBA" id="ARBA00022840"/>
    </source>
</evidence>
<dbReference type="InterPro" id="IPR027417">
    <property type="entry name" value="P-loop_NTPase"/>
</dbReference>
<keyword evidence="3" id="KW-0547">Nucleotide-binding</keyword>
<dbReference type="GO" id="GO:0005524">
    <property type="term" value="F:ATP binding"/>
    <property type="evidence" value="ECO:0007669"/>
    <property type="project" value="UniProtKB-KW"/>
</dbReference>
<feature type="transmembrane region" description="Helical" evidence="7">
    <location>
        <begin position="65"/>
        <end position="84"/>
    </location>
</feature>
<evidence type="ECO:0000256" key="1">
    <source>
        <dbReference type="ARBA" id="ARBA00004651"/>
    </source>
</evidence>